<dbReference type="EMBL" id="JAMXLX010000002">
    <property type="protein sequence ID" value="MCO5956707.1"/>
    <property type="molecule type" value="Genomic_DNA"/>
</dbReference>
<name>A0AAJ1F6H0_9HYPH</name>
<dbReference type="Proteomes" id="UP001155380">
    <property type="component" value="Unassembled WGS sequence"/>
</dbReference>
<comment type="caution">
    <text evidence="1">The sequence shown here is derived from an EMBL/GenBank/DDBJ whole genome shotgun (WGS) entry which is preliminary data.</text>
</comment>
<dbReference type="RefSeq" id="WP_250916003.1">
    <property type="nucleotide sequence ID" value="NZ_JAMXLX010000002.1"/>
</dbReference>
<protein>
    <submittedName>
        <fullName evidence="1">Uncharacterized protein</fullName>
    </submittedName>
</protein>
<sequence>MLINTIFLLVKRQVRKKWNAAVSDAAIKLPFEEDFRCETAGYRFGCRIWFPRGAASAACGKSVLQAESRWRISLK</sequence>
<evidence type="ECO:0000313" key="1">
    <source>
        <dbReference type="EMBL" id="MCO5956707.1"/>
    </source>
</evidence>
<reference evidence="1" key="1">
    <citation type="submission" date="2022-06" db="EMBL/GenBank/DDBJ databases">
        <authorList>
            <person name="Sun Q."/>
        </authorList>
    </citation>
    <scope>NUCLEOTIDE SEQUENCE</scope>
    <source>
        <strain evidence="1">S101</strain>
    </source>
</reference>
<organism evidence="1 2">
    <name type="scientific">Ciceribacter sichuanensis</name>
    <dbReference type="NCBI Taxonomy" id="2949647"/>
    <lineage>
        <taxon>Bacteria</taxon>
        <taxon>Pseudomonadati</taxon>
        <taxon>Pseudomonadota</taxon>
        <taxon>Alphaproteobacteria</taxon>
        <taxon>Hyphomicrobiales</taxon>
        <taxon>Rhizobiaceae</taxon>
        <taxon>Ciceribacter</taxon>
    </lineage>
</organism>
<accession>A0AAJ1F6H0</accession>
<evidence type="ECO:0000313" key="2">
    <source>
        <dbReference type="Proteomes" id="UP001155380"/>
    </source>
</evidence>
<proteinExistence type="predicted"/>
<dbReference type="AlphaFoldDB" id="A0AAJ1F6H0"/>
<gene>
    <name evidence="1" type="ORF">NBH21_08005</name>
</gene>